<dbReference type="RefSeq" id="WP_397558014.1">
    <property type="nucleotide sequence ID" value="NZ_JBIQWL010000010.1"/>
</dbReference>
<keyword evidence="1" id="KW-0472">Membrane</keyword>
<keyword evidence="1" id="KW-0812">Transmembrane</keyword>
<dbReference type="EMBL" id="JBIQWL010000010">
    <property type="protein sequence ID" value="MFH8252583.1"/>
    <property type="molecule type" value="Genomic_DNA"/>
</dbReference>
<dbReference type="Proteomes" id="UP001610861">
    <property type="component" value="Unassembled WGS sequence"/>
</dbReference>
<keyword evidence="1" id="KW-1133">Transmembrane helix</keyword>
<accession>A0ABW7QEP0</accession>
<reference evidence="2 3" key="1">
    <citation type="submission" date="2024-09" db="EMBL/GenBank/DDBJ databases">
        <authorList>
            <person name="Pan X."/>
        </authorList>
    </citation>
    <scope>NUCLEOTIDE SEQUENCE [LARGE SCALE GENOMIC DNA]</scope>
    <source>
        <strain evidence="2 3">B2969</strain>
    </source>
</reference>
<evidence type="ECO:0000313" key="3">
    <source>
        <dbReference type="Proteomes" id="UP001610861"/>
    </source>
</evidence>
<protein>
    <submittedName>
        <fullName evidence="2">Uncharacterized protein</fullName>
    </submittedName>
</protein>
<proteinExistence type="predicted"/>
<comment type="caution">
    <text evidence="2">The sequence shown here is derived from an EMBL/GenBank/DDBJ whole genome shotgun (WGS) entry which is preliminary data.</text>
</comment>
<evidence type="ECO:0000256" key="1">
    <source>
        <dbReference type="SAM" id="Phobius"/>
    </source>
</evidence>
<sequence>MNTKSFGALAACIAGLAVVLAALSAALDLPAPIRIAMIAAAVLLLACAGGLIGAAVAAQRKSTS</sequence>
<organism evidence="2 3">
    <name type="scientific">Microbacterium alkaliflavum</name>
    <dbReference type="NCBI Taxonomy" id="3248839"/>
    <lineage>
        <taxon>Bacteria</taxon>
        <taxon>Bacillati</taxon>
        <taxon>Actinomycetota</taxon>
        <taxon>Actinomycetes</taxon>
        <taxon>Micrococcales</taxon>
        <taxon>Microbacteriaceae</taxon>
        <taxon>Microbacterium</taxon>
    </lineage>
</organism>
<keyword evidence="3" id="KW-1185">Reference proteome</keyword>
<gene>
    <name evidence="2" type="ORF">ACH3VR_19605</name>
</gene>
<feature type="transmembrane region" description="Helical" evidence="1">
    <location>
        <begin position="36"/>
        <end position="58"/>
    </location>
</feature>
<name>A0ABW7QEP0_9MICO</name>
<evidence type="ECO:0000313" key="2">
    <source>
        <dbReference type="EMBL" id="MFH8252583.1"/>
    </source>
</evidence>